<evidence type="ECO:0000256" key="7">
    <source>
        <dbReference type="ARBA" id="ARBA00022833"/>
    </source>
</evidence>
<dbReference type="EC" id="3.5.4.5" evidence="4 10"/>
<evidence type="ECO:0000256" key="2">
    <source>
        <dbReference type="ARBA" id="ARBA00003949"/>
    </source>
</evidence>
<dbReference type="PANTHER" id="PTHR11644:SF2">
    <property type="entry name" value="CYTIDINE DEAMINASE"/>
    <property type="match status" value="1"/>
</dbReference>
<dbReference type="InterPro" id="IPR002125">
    <property type="entry name" value="CMP_dCMP_dom"/>
</dbReference>
<evidence type="ECO:0000256" key="5">
    <source>
        <dbReference type="ARBA" id="ARBA00022723"/>
    </source>
</evidence>
<keyword evidence="13" id="KW-1185">Reference proteome</keyword>
<evidence type="ECO:0000256" key="9">
    <source>
        <dbReference type="ARBA" id="ARBA00049558"/>
    </source>
</evidence>
<sequence length="147" mass="15867">MSGGDSIGRVVDLSSLDKRKIDLIKKAAEAREFAYSPYSNFKVGCALVTKKGDVYTGCNVENASYGVGICAERTAIVKAVSSGDRDIVEIAVVAEMTNQITAPCGACRQFINEFSVNNDILIYCADAAMKKVLNTTNSQLLPWGFRL</sequence>
<protein>
    <recommendedName>
        <fullName evidence="4 10">Cytidine deaminase</fullName>
        <ecNumber evidence="4 10">3.5.4.5</ecNumber>
    </recommendedName>
    <alternativeName>
        <fullName evidence="8 10">Cytidine aminohydrolase</fullName>
    </alternativeName>
</protein>
<evidence type="ECO:0000313" key="12">
    <source>
        <dbReference type="EMBL" id="BES88177.1"/>
    </source>
</evidence>
<comment type="function">
    <text evidence="2 10">This enzyme scavenges exogenous and endogenous cytidine and 2'-deoxycytidine for UMP synthesis.</text>
</comment>
<evidence type="ECO:0000256" key="6">
    <source>
        <dbReference type="ARBA" id="ARBA00022801"/>
    </source>
</evidence>
<dbReference type="PANTHER" id="PTHR11644">
    <property type="entry name" value="CYTIDINE DEAMINASE"/>
    <property type="match status" value="1"/>
</dbReference>
<keyword evidence="5 10" id="KW-0479">Metal-binding</keyword>
<dbReference type="NCBIfam" id="NF004064">
    <property type="entry name" value="PRK05578.1"/>
    <property type="match status" value="1"/>
</dbReference>
<comment type="similarity">
    <text evidence="3 10">Belongs to the cytidine and deoxycytidylate deaminase family.</text>
</comment>
<name>A0ABN7AD45_9HEMI</name>
<dbReference type="PROSITE" id="PS51747">
    <property type="entry name" value="CYT_DCMP_DEAMINASES_2"/>
    <property type="match status" value="1"/>
</dbReference>
<dbReference type="InterPro" id="IPR006262">
    <property type="entry name" value="Cyt_deam_tetra"/>
</dbReference>
<reference evidence="12 13" key="1">
    <citation type="submission" date="2023-09" db="EMBL/GenBank/DDBJ databases">
        <title>Nesidiocoris tenuis whole genome shotgun sequence.</title>
        <authorList>
            <person name="Shibata T."/>
            <person name="Shimoda M."/>
            <person name="Kobayashi T."/>
            <person name="Uehara T."/>
        </authorList>
    </citation>
    <scope>NUCLEOTIDE SEQUENCE [LARGE SCALE GENOMIC DNA]</scope>
    <source>
        <strain evidence="12 13">Japan</strain>
    </source>
</reference>
<organism evidence="12 13">
    <name type="scientific">Nesidiocoris tenuis</name>
    <dbReference type="NCBI Taxonomy" id="355587"/>
    <lineage>
        <taxon>Eukaryota</taxon>
        <taxon>Metazoa</taxon>
        <taxon>Ecdysozoa</taxon>
        <taxon>Arthropoda</taxon>
        <taxon>Hexapoda</taxon>
        <taxon>Insecta</taxon>
        <taxon>Pterygota</taxon>
        <taxon>Neoptera</taxon>
        <taxon>Paraneoptera</taxon>
        <taxon>Hemiptera</taxon>
        <taxon>Heteroptera</taxon>
        <taxon>Panheteroptera</taxon>
        <taxon>Cimicomorpha</taxon>
        <taxon>Miridae</taxon>
        <taxon>Dicyphina</taxon>
        <taxon>Nesidiocoris</taxon>
    </lineage>
</organism>
<dbReference type="CDD" id="cd01283">
    <property type="entry name" value="cytidine_deaminase"/>
    <property type="match status" value="1"/>
</dbReference>
<dbReference type="SUPFAM" id="SSF53927">
    <property type="entry name" value="Cytidine deaminase-like"/>
    <property type="match status" value="1"/>
</dbReference>
<dbReference type="Pfam" id="PF00383">
    <property type="entry name" value="dCMP_cyt_deam_1"/>
    <property type="match status" value="1"/>
</dbReference>
<dbReference type="InterPro" id="IPR016192">
    <property type="entry name" value="APOBEC/CMP_deaminase_Zn-bd"/>
</dbReference>
<dbReference type="EMBL" id="AP028909">
    <property type="protein sequence ID" value="BES88177.1"/>
    <property type="molecule type" value="Genomic_DNA"/>
</dbReference>
<keyword evidence="6 10" id="KW-0378">Hydrolase</keyword>
<keyword evidence="7 10" id="KW-0862">Zinc</keyword>
<comment type="catalytic activity">
    <reaction evidence="9 10">
        <text>cytidine + H2O + H(+) = uridine + NH4(+)</text>
        <dbReference type="Rhea" id="RHEA:16069"/>
        <dbReference type="ChEBI" id="CHEBI:15377"/>
        <dbReference type="ChEBI" id="CHEBI:15378"/>
        <dbReference type="ChEBI" id="CHEBI:16704"/>
        <dbReference type="ChEBI" id="CHEBI:17562"/>
        <dbReference type="ChEBI" id="CHEBI:28938"/>
        <dbReference type="EC" id="3.5.4.5"/>
    </reaction>
</comment>
<dbReference type="PROSITE" id="PS00903">
    <property type="entry name" value="CYT_DCMP_DEAMINASES_1"/>
    <property type="match status" value="1"/>
</dbReference>
<evidence type="ECO:0000256" key="10">
    <source>
        <dbReference type="RuleBase" id="RU364006"/>
    </source>
</evidence>
<dbReference type="Proteomes" id="UP001307889">
    <property type="component" value="Chromosome 1"/>
</dbReference>
<comment type="cofactor">
    <cofactor evidence="1 10">
        <name>Zn(2+)</name>
        <dbReference type="ChEBI" id="CHEBI:29105"/>
    </cofactor>
</comment>
<evidence type="ECO:0000256" key="3">
    <source>
        <dbReference type="ARBA" id="ARBA00006576"/>
    </source>
</evidence>
<dbReference type="InterPro" id="IPR016193">
    <property type="entry name" value="Cytidine_deaminase-like"/>
</dbReference>
<feature type="domain" description="CMP/dCMP-type deaminase" evidence="11">
    <location>
        <begin position="18"/>
        <end position="140"/>
    </location>
</feature>
<proteinExistence type="inferred from homology"/>
<evidence type="ECO:0000256" key="4">
    <source>
        <dbReference type="ARBA" id="ARBA00012783"/>
    </source>
</evidence>
<dbReference type="InterPro" id="IPR050202">
    <property type="entry name" value="Cyt/Deoxycyt_deaminase"/>
</dbReference>
<accession>A0ABN7AD45</accession>
<comment type="catalytic activity">
    <reaction evidence="10">
        <text>2'-deoxycytidine + H2O + H(+) = 2'-deoxyuridine + NH4(+)</text>
        <dbReference type="Rhea" id="RHEA:13433"/>
        <dbReference type="ChEBI" id="CHEBI:15377"/>
        <dbReference type="ChEBI" id="CHEBI:15378"/>
        <dbReference type="ChEBI" id="CHEBI:15698"/>
        <dbReference type="ChEBI" id="CHEBI:16450"/>
        <dbReference type="ChEBI" id="CHEBI:28938"/>
        <dbReference type="EC" id="3.5.4.5"/>
    </reaction>
</comment>
<evidence type="ECO:0000313" key="13">
    <source>
        <dbReference type="Proteomes" id="UP001307889"/>
    </source>
</evidence>
<dbReference type="Gene3D" id="3.40.140.10">
    <property type="entry name" value="Cytidine Deaminase, domain 2"/>
    <property type="match status" value="1"/>
</dbReference>
<gene>
    <name evidence="12" type="ORF">NTJ_00983</name>
</gene>
<dbReference type="NCBIfam" id="TIGR01354">
    <property type="entry name" value="cyt_deam_tetra"/>
    <property type="match status" value="1"/>
</dbReference>
<evidence type="ECO:0000256" key="1">
    <source>
        <dbReference type="ARBA" id="ARBA00001947"/>
    </source>
</evidence>
<evidence type="ECO:0000256" key="8">
    <source>
        <dbReference type="ARBA" id="ARBA00032005"/>
    </source>
</evidence>
<evidence type="ECO:0000259" key="11">
    <source>
        <dbReference type="PROSITE" id="PS51747"/>
    </source>
</evidence>